<dbReference type="Proteomes" id="UP000027120">
    <property type="component" value="Unassembled WGS sequence"/>
</dbReference>
<accession>A0A067GE05</accession>
<organism evidence="1 2">
    <name type="scientific">Citrus sinensis</name>
    <name type="common">Sweet orange</name>
    <name type="synonym">Citrus aurantium var. sinensis</name>
    <dbReference type="NCBI Taxonomy" id="2711"/>
    <lineage>
        <taxon>Eukaryota</taxon>
        <taxon>Viridiplantae</taxon>
        <taxon>Streptophyta</taxon>
        <taxon>Embryophyta</taxon>
        <taxon>Tracheophyta</taxon>
        <taxon>Spermatophyta</taxon>
        <taxon>Magnoliopsida</taxon>
        <taxon>eudicotyledons</taxon>
        <taxon>Gunneridae</taxon>
        <taxon>Pentapetalae</taxon>
        <taxon>rosids</taxon>
        <taxon>malvids</taxon>
        <taxon>Sapindales</taxon>
        <taxon>Rutaceae</taxon>
        <taxon>Aurantioideae</taxon>
        <taxon>Citrus</taxon>
    </lineage>
</organism>
<keyword evidence="2" id="KW-1185">Reference proteome</keyword>
<protein>
    <submittedName>
        <fullName evidence="1">Uncharacterized protein</fullName>
    </submittedName>
</protein>
<dbReference type="SMR" id="A0A067GE05"/>
<name>A0A067GE05_CITSI</name>
<sequence>MEIKVNDEVFGCNNITSSVRLMSIPNRASPSSGVISSKTSATPGRNQSLIPNTICIVVVGFCCFPPHISLPVKLILSFKKFQRIISVCNWLLQV</sequence>
<proteinExistence type="predicted"/>
<reference evidence="1 2" key="1">
    <citation type="submission" date="2014-04" db="EMBL/GenBank/DDBJ databases">
        <authorList>
            <consortium name="International Citrus Genome Consortium"/>
            <person name="Gmitter F."/>
            <person name="Chen C."/>
            <person name="Farmerie W."/>
            <person name="Harkins T."/>
            <person name="Desany B."/>
            <person name="Mohiuddin M."/>
            <person name="Kodira C."/>
            <person name="Borodovsky M."/>
            <person name="Lomsadze A."/>
            <person name="Burns P."/>
            <person name="Jenkins J."/>
            <person name="Prochnik S."/>
            <person name="Shu S."/>
            <person name="Chapman J."/>
            <person name="Pitluck S."/>
            <person name="Schmutz J."/>
            <person name="Rokhsar D."/>
        </authorList>
    </citation>
    <scope>NUCLEOTIDE SEQUENCE</scope>
</reference>
<dbReference type="AlphaFoldDB" id="A0A067GE05"/>
<dbReference type="EMBL" id="KK784885">
    <property type="protein sequence ID" value="KDO73591.1"/>
    <property type="molecule type" value="Genomic_DNA"/>
</dbReference>
<evidence type="ECO:0000313" key="2">
    <source>
        <dbReference type="Proteomes" id="UP000027120"/>
    </source>
</evidence>
<gene>
    <name evidence="1" type="ORF">CISIN_1g047615mg</name>
</gene>
<evidence type="ECO:0000313" key="1">
    <source>
        <dbReference type="EMBL" id="KDO73591.1"/>
    </source>
</evidence>